<proteinExistence type="inferred from homology"/>
<reference evidence="3 4" key="1">
    <citation type="submission" date="2019-07" db="EMBL/GenBank/DDBJ databases">
        <authorList>
            <person name="Cremers G."/>
        </authorList>
    </citation>
    <scope>NUCLEOTIDE SEQUENCE [LARGE SCALE GENOMIC DNA]</scope>
</reference>
<comment type="function">
    <text evidence="2">Antitoxin component of a type II toxin-antitoxin (TA) system.</text>
</comment>
<evidence type="ECO:0000256" key="1">
    <source>
        <dbReference type="ARBA" id="ARBA00009981"/>
    </source>
</evidence>
<protein>
    <recommendedName>
        <fullName evidence="2">Antitoxin</fullName>
    </recommendedName>
</protein>
<evidence type="ECO:0000256" key="2">
    <source>
        <dbReference type="RuleBase" id="RU362080"/>
    </source>
</evidence>
<dbReference type="Pfam" id="PF02604">
    <property type="entry name" value="PhdYeFM_antitox"/>
    <property type="match status" value="1"/>
</dbReference>
<dbReference type="InterPro" id="IPR036165">
    <property type="entry name" value="YefM-like_sf"/>
</dbReference>
<sequence length="97" mass="10726">MAKTVSVAEAKRDFSDLLSRAALKGERFIITRRGKAVAALVDVTDLDALQAVSAREEGKGLLASLAAWEDYPQVEELIVDLYRAREQARDRGVRKLP</sequence>
<dbReference type="AlphaFoldDB" id="A0A564ZIE5"/>
<dbReference type="EMBL" id="CABIKM010000022">
    <property type="protein sequence ID" value="VUZ85085.1"/>
    <property type="molecule type" value="Genomic_DNA"/>
</dbReference>
<gene>
    <name evidence="3" type="ORF">MELA_01461</name>
</gene>
<dbReference type="SUPFAM" id="SSF143120">
    <property type="entry name" value="YefM-like"/>
    <property type="match status" value="1"/>
</dbReference>
<dbReference type="Gene3D" id="3.40.1620.10">
    <property type="entry name" value="YefM-like domain"/>
    <property type="match status" value="1"/>
</dbReference>
<dbReference type="Proteomes" id="UP000334340">
    <property type="component" value="Unassembled WGS sequence"/>
</dbReference>
<accession>A0A564ZIE5</accession>
<evidence type="ECO:0000313" key="4">
    <source>
        <dbReference type="Proteomes" id="UP000334340"/>
    </source>
</evidence>
<organism evidence="3 4">
    <name type="scientific">Candidatus Methylomirabilis lanthanidiphila</name>
    <dbReference type="NCBI Taxonomy" id="2211376"/>
    <lineage>
        <taxon>Bacteria</taxon>
        <taxon>Candidatus Methylomirabilota</taxon>
        <taxon>Candidatus Methylomirabilia</taxon>
        <taxon>Candidatus Methylomirabilales</taxon>
        <taxon>Candidatus Methylomirabilaceae</taxon>
        <taxon>Candidatus Methylomirabilis</taxon>
    </lineage>
</organism>
<name>A0A564ZIE5_9BACT</name>
<keyword evidence="4" id="KW-1185">Reference proteome</keyword>
<comment type="similarity">
    <text evidence="1 2">Belongs to the phD/YefM antitoxin family.</text>
</comment>
<dbReference type="NCBIfam" id="TIGR01552">
    <property type="entry name" value="phd_fam"/>
    <property type="match status" value="1"/>
</dbReference>
<evidence type="ECO:0000313" key="3">
    <source>
        <dbReference type="EMBL" id="VUZ85085.1"/>
    </source>
</evidence>
<dbReference type="InterPro" id="IPR006442">
    <property type="entry name" value="Antitoxin_Phd/YefM"/>
</dbReference>